<evidence type="ECO:0000313" key="4">
    <source>
        <dbReference type="EMBL" id="SDW35947.1"/>
    </source>
</evidence>
<dbReference type="EMBL" id="RJJG01000004">
    <property type="protein sequence ID" value="RNI08974.1"/>
    <property type="molecule type" value="Genomic_DNA"/>
</dbReference>
<dbReference type="OrthoDB" id="133840at2157"/>
<accession>A0A1L3Q4K6</accession>
<evidence type="ECO:0000313" key="7">
    <source>
        <dbReference type="Proteomes" id="UP000267921"/>
    </source>
</evidence>
<gene>
    <name evidence="2" type="ORF">BHR79_09495</name>
    <name evidence="3" type="ORF">EFE40_05770</name>
    <name evidence="4" type="ORF">SAMN04515625_0815</name>
</gene>
<dbReference type="Proteomes" id="UP000267921">
    <property type="component" value="Unassembled WGS sequence"/>
</dbReference>
<evidence type="ECO:0000313" key="2">
    <source>
        <dbReference type="EMBL" id="APH39691.1"/>
    </source>
</evidence>
<dbReference type="EMBL" id="FNMU01000002">
    <property type="protein sequence ID" value="SDW35947.1"/>
    <property type="molecule type" value="Genomic_DNA"/>
</dbReference>
<feature type="transmembrane region" description="Helical" evidence="1">
    <location>
        <begin position="183"/>
        <end position="204"/>
    </location>
</feature>
<keyword evidence="1" id="KW-0812">Transmembrane</keyword>
<evidence type="ECO:0000313" key="5">
    <source>
        <dbReference type="Proteomes" id="UP000186879"/>
    </source>
</evidence>
<reference evidence="4 6" key="2">
    <citation type="submission" date="2016-10" db="EMBL/GenBank/DDBJ databases">
        <authorList>
            <person name="de Groot N.N."/>
        </authorList>
    </citation>
    <scope>NUCLEOTIDE SEQUENCE [LARGE SCALE GENOMIC DNA]</scope>
    <source>
        <strain evidence="4 6">Z-7982</strain>
    </source>
</reference>
<keyword evidence="1" id="KW-1133">Transmembrane helix</keyword>
<dbReference type="AlphaFoldDB" id="A0A1L3Q4K6"/>
<dbReference type="EMBL" id="CP017921">
    <property type="protein sequence ID" value="APH39691.1"/>
    <property type="molecule type" value="Genomic_DNA"/>
</dbReference>
<dbReference type="STRING" id="2177.BHR79_09495"/>
<name>A0A1L3Q4K6_9EURY</name>
<dbReference type="RefSeq" id="WP_072562108.1">
    <property type="nucleotide sequence ID" value="NZ_CP017921.1"/>
</dbReference>
<evidence type="ECO:0000313" key="3">
    <source>
        <dbReference type="EMBL" id="RNI08974.1"/>
    </source>
</evidence>
<organism evidence="2 5">
    <name type="scientific">Methanohalophilus halophilus</name>
    <dbReference type="NCBI Taxonomy" id="2177"/>
    <lineage>
        <taxon>Archaea</taxon>
        <taxon>Methanobacteriati</taxon>
        <taxon>Methanobacteriota</taxon>
        <taxon>Stenosarchaea group</taxon>
        <taxon>Methanomicrobia</taxon>
        <taxon>Methanosarcinales</taxon>
        <taxon>Methanosarcinaceae</taxon>
        <taxon>Methanohalophilus</taxon>
    </lineage>
</organism>
<keyword evidence="5" id="KW-1185">Reference proteome</keyword>
<evidence type="ECO:0000313" key="6">
    <source>
        <dbReference type="Proteomes" id="UP000198669"/>
    </source>
</evidence>
<evidence type="ECO:0000256" key="1">
    <source>
        <dbReference type="SAM" id="Phobius"/>
    </source>
</evidence>
<reference evidence="3 7" key="3">
    <citation type="submission" date="2018-10" db="EMBL/GenBank/DDBJ databases">
        <title>Cultivation of a novel Methanohalophilus strain from Kebrit Deep of the Red Sea and a genomic comparison of members of the genus Methanohalophilus.</title>
        <authorList>
            <person name="Guan Y."/>
            <person name="Ngugi D.K."/>
            <person name="Stingl U."/>
        </authorList>
    </citation>
    <scope>NUCLEOTIDE SEQUENCE [LARGE SCALE GENOMIC DNA]</scope>
    <source>
        <strain evidence="3 7">DSM 3094</strain>
    </source>
</reference>
<keyword evidence="1" id="KW-0472">Membrane</keyword>
<sequence length="208" mass="22864">MEKEEEGLEGEGFDELLRYTFPGYILGLIAGIFLDIQGYQTNPFGQWIVRTLAGEGESILEGLYSIRQHLEGAAGSMAQAYGWGKFFGITIPWIIDAASRMAGVDVYGIQGFYIPYFYALSDQIGANISGLVYLNRIEGSWSAGISRYIHHPVMLTSIAVILLVPLGLLAARVLGFSPTTQTFTAFETIVANLCWLPPVVGWMVQRGK</sequence>
<protein>
    <submittedName>
        <fullName evidence="2">Uncharacterized protein</fullName>
    </submittedName>
</protein>
<dbReference type="Proteomes" id="UP000198669">
    <property type="component" value="Unassembled WGS sequence"/>
</dbReference>
<dbReference type="KEGG" id="mhaz:BHR79_09495"/>
<dbReference type="Proteomes" id="UP000186879">
    <property type="component" value="Chromosome"/>
</dbReference>
<feature type="transmembrane region" description="Helical" evidence="1">
    <location>
        <begin position="16"/>
        <end position="34"/>
    </location>
</feature>
<dbReference type="GeneID" id="30584004"/>
<proteinExistence type="predicted"/>
<reference evidence="2 5" key="1">
    <citation type="submission" date="2016-10" db="EMBL/GenBank/DDBJ databases">
        <title>Methanohalophilus halophilus.</title>
        <authorList>
            <person name="L'haridon S."/>
        </authorList>
    </citation>
    <scope>NUCLEOTIDE SEQUENCE [LARGE SCALE GENOMIC DNA]</scope>
    <source>
        <strain evidence="2 5">Z-7982</strain>
    </source>
</reference>
<feature type="transmembrane region" description="Helical" evidence="1">
    <location>
        <begin position="153"/>
        <end position="171"/>
    </location>
</feature>